<feature type="region of interest" description="Disordered" evidence="1">
    <location>
        <begin position="1"/>
        <end position="28"/>
    </location>
</feature>
<proteinExistence type="predicted"/>
<dbReference type="EMBL" id="LS974202">
    <property type="protein sequence ID" value="SSC14102.1"/>
    <property type="molecule type" value="Genomic_DNA"/>
</dbReference>
<organism evidence="2 3">
    <name type="scientific">Mesotoga infera</name>
    <dbReference type="NCBI Taxonomy" id="1236046"/>
    <lineage>
        <taxon>Bacteria</taxon>
        <taxon>Thermotogati</taxon>
        <taxon>Thermotogota</taxon>
        <taxon>Thermotogae</taxon>
        <taxon>Kosmotogales</taxon>
        <taxon>Kosmotogaceae</taxon>
        <taxon>Mesotoga</taxon>
    </lineage>
</organism>
<accession>A0A7Z7LHP5</accession>
<sequence length="28" mass="2980">MIEKADPNGLTEGFEEVFSGSPGRPESV</sequence>
<evidence type="ECO:0000313" key="2">
    <source>
        <dbReference type="EMBL" id="SSC14102.1"/>
    </source>
</evidence>
<dbReference type="KEGG" id="minf:MESINF_2662"/>
<gene>
    <name evidence="2" type="ORF">MESINF_2662</name>
</gene>
<protein>
    <submittedName>
        <fullName evidence="2">Uncharacterized protein</fullName>
    </submittedName>
</protein>
<reference evidence="2 3" key="1">
    <citation type="submission" date="2017-01" db="EMBL/GenBank/DDBJ databases">
        <authorList>
            <person name="Erauso G."/>
        </authorList>
    </citation>
    <scope>NUCLEOTIDE SEQUENCE [LARGE SCALE GENOMIC DNA]</scope>
    <source>
        <strain evidence="2">MESINF1</strain>
    </source>
</reference>
<dbReference type="Proteomes" id="UP000250796">
    <property type="component" value="Chromosome MESINF"/>
</dbReference>
<evidence type="ECO:0000256" key="1">
    <source>
        <dbReference type="SAM" id="MobiDB-lite"/>
    </source>
</evidence>
<evidence type="ECO:0000313" key="3">
    <source>
        <dbReference type="Proteomes" id="UP000250796"/>
    </source>
</evidence>
<dbReference type="AlphaFoldDB" id="A0A7Z7LHP5"/>
<name>A0A7Z7LHP5_9BACT</name>
<keyword evidence="3" id="KW-1185">Reference proteome</keyword>